<comment type="similarity">
    <text evidence="1">Belongs to the ATP-dependent AMP-binding enzyme family.</text>
</comment>
<evidence type="ECO:0000256" key="5">
    <source>
        <dbReference type="ARBA" id="ARBA00032875"/>
    </source>
</evidence>
<accession>A0ABQ0KHR0</accession>
<feature type="domain" description="AMP-dependent synthetase/ligase" evidence="6">
    <location>
        <begin position="39"/>
        <end position="438"/>
    </location>
</feature>
<keyword evidence="3" id="KW-0276">Fatty acid metabolism</keyword>
<dbReference type="CDD" id="cd05907">
    <property type="entry name" value="VL_LC_FACS_like"/>
    <property type="match status" value="1"/>
</dbReference>
<dbReference type="EMBL" id="BCTA01000028">
    <property type="protein sequence ID" value="GAT09108.1"/>
    <property type="molecule type" value="Genomic_DNA"/>
</dbReference>
<dbReference type="InterPro" id="IPR000873">
    <property type="entry name" value="AMP-dep_synth/lig_dom"/>
</dbReference>
<dbReference type="InterPro" id="IPR042099">
    <property type="entry name" value="ANL_N_sf"/>
</dbReference>
<keyword evidence="8" id="KW-1185">Reference proteome</keyword>
<gene>
    <name evidence="7" type="ORF">RMCN_2241</name>
</gene>
<reference evidence="7 8" key="1">
    <citation type="journal article" date="2016" name="Genome Announc.">
        <title>Draft Genome Sequences of Five Rapidly Growing Mycobacterium Species, M. thermoresistibile, M. fortuitum subsp. acetamidolyticum, M. canariasense, M. brisbanense, and M. novocastrense.</title>
        <authorList>
            <person name="Katahira K."/>
            <person name="Ogura Y."/>
            <person name="Gotoh Y."/>
            <person name="Hayashi T."/>
        </authorList>
    </citation>
    <scope>NUCLEOTIDE SEQUENCE [LARGE SCALE GENOMIC DNA]</scope>
    <source>
        <strain evidence="7 8">JCM18114</strain>
    </source>
</reference>
<dbReference type="Proteomes" id="UP000069773">
    <property type="component" value="Unassembled WGS sequence"/>
</dbReference>
<sequence length="611" mass="66133">MRQEQPYREAKTVREFSVPASFTVEDHDSVVRAVFDHERDDPDHVIFQRLVDGSWTDVTSKQAADQIRSAALGLIAKGVQPGDRVALMSATRYEWPILDFAILATGALTVPIYETNSPEQVKFVLSDSEAVLLIVETDQHADRIEHLEDELPGLREVLRIESAGTPVLDELAQAGKSVDAKQLDDRLAGLAAADPATLIYTSGTTGQPKGCQLTHSNLVHEIRGAKECFPTLLDKGERMLVFLPLAHVLARAITLAAFTYKVTLGFTSDIKNLVPTFAVFKPTLVVSVPRVFEKVYNTAEQNARNDGKGRIFEMAADTAIEWSKSLDTGKAGLLLRAKHAVFDRLVYGKLRAALGGDCRAAISGGAPLGARLSHFYRGVGLTIYEGYGLTETSAAITVNRIDDIKVGSVGKLLPGNSMRLNDDDELLVKGGVVFAGYWNNDGETNAVFSDGWFHTGDLGAIDEDGFLTIIGRKKEIIVTAGGKNVAPAILEDRLRAHPLISQAMAVGDAKPFIGALITIDPEAIEGWKERNGKGAGTSVGDLATDPDLVAEIDLAVKEANQAVSKAEAIRKFRILSVDFTEDTGELTPTLKVKRKVVAQKFADDIEAIYTG</sequence>
<comment type="caution">
    <text evidence="7">The sequence shown here is derived from an EMBL/GenBank/DDBJ whole genome shotgun (WGS) entry which is preliminary data.</text>
</comment>
<dbReference type="Gene3D" id="3.40.50.12780">
    <property type="entry name" value="N-terminal domain of ligase-like"/>
    <property type="match status" value="1"/>
</dbReference>
<evidence type="ECO:0000256" key="4">
    <source>
        <dbReference type="ARBA" id="ARBA00023098"/>
    </source>
</evidence>
<dbReference type="SUPFAM" id="SSF56801">
    <property type="entry name" value="Acetyl-CoA synthetase-like"/>
    <property type="match status" value="1"/>
</dbReference>
<evidence type="ECO:0000313" key="8">
    <source>
        <dbReference type="Proteomes" id="UP000069773"/>
    </source>
</evidence>
<keyword evidence="4" id="KW-0443">Lipid metabolism</keyword>
<evidence type="ECO:0000313" key="7">
    <source>
        <dbReference type="EMBL" id="GAT09108.1"/>
    </source>
</evidence>
<dbReference type="PANTHER" id="PTHR43272">
    <property type="entry name" value="LONG-CHAIN-FATTY-ACID--COA LIGASE"/>
    <property type="match status" value="1"/>
</dbReference>
<evidence type="ECO:0000256" key="3">
    <source>
        <dbReference type="ARBA" id="ARBA00022832"/>
    </source>
</evidence>
<dbReference type="GO" id="GO:0016874">
    <property type="term" value="F:ligase activity"/>
    <property type="evidence" value="ECO:0007669"/>
    <property type="project" value="UniProtKB-KW"/>
</dbReference>
<dbReference type="Pfam" id="PF00501">
    <property type="entry name" value="AMP-binding"/>
    <property type="match status" value="1"/>
</dbReference>
<keyword evidence="2 7" id="KW-0436">Ligase</keyword>
<dbReference type="InterPro" id="IPR020845">
    <property type="entry name" value="AMP-binding_CS"/>
</dbReference>
<dbReference type="PROSITE" id="PS00455">
    <property type="entry name" value="AMP_BINDING"/>
    <property type="match status" value="1"/>
</dbReference>
<dbReference type="PANTHER" id="PTHR43272:SF32">
    <property type="entry name" value="AMP-DEPENDENT SYNTHETASE_LIGASE DOMAIN-CONTAINING PROTEIN"/>
    <property type="match status" value="1"/>
</dbReference>
<proteinExistence type="inferred from homology"/>
<evidence type="ECO:0000256" key="1">
    <source>
        <dbReference type="ARBA" id="ARBA00006432"/>
    </source>
</evidence>
<evidence type="ECO:0000256" key="2">
    <source>
        <dbReference type="ARBA" id="ARBA00022598"/>
    </source>
</evidence>
<protein>
    <recommendedName>
        <fullName evidence="5">Acyl-CoA synthetase</fullName>
    </recommendedName>
</protein>
<dbReference type="Pfam" id="PF23562">
    <property type="entry name" value="AMP-binding_C_3"/>
    <property type="match status" value="1"/>
</dbReference>
<evidence type="ECO:0000259" key="6">
    <source>
        <dbReference type="Pfam" id="PF00501"/>
    </source>
</evidence>
<name>A0ABQ0KHR0_MYCNV</name>
<organism evidence="7 8">
    <name type="scientific">Mycolicibacterium novocastrense</name>
    <name type="common">Mycobacterium novocastrense</name>
    <dbReference type="NCBI Taxonomy" id="59813"/>
    <lineage>
        <taxon>Bacteria</taxon>
        <taxon>Bacillati</taxon>
        <taxon>Actinomycetota</taxon>
        <taxon>Actinomycetes</taxon>
        <taxon>Mycobacteriales</taxon>
        <taxon>Mycobacteriaceae</taxon>
        <taxon>Mycolicibacterium</taxon>
    </lineage>
</organism>